<dbReference type="Proteomes" id="UP000020681">
    <property type="component" value="Unassembled WGS sequence"/>
</dbReference>
<feature type="region of interest" description="Disordered" evidence="1">
    <location>
        <begin position="127"/>
        <end position="146"/>
    </location>
</feature>
<dbReference type="EMBL" id="JAOL01000159">
    <property type="protein sequence ID" value="EUA87635.1"/>
    <property type="molecule type" value="Genomic_DNA"/>
</dbReference>
<organism evidence="2 3">
    <name type="scientific">Mycobacterium ulcerans str. Harvey</name>
    <dbReference type="NCBI Taxonomy" id="1299332"/>
    <lineage>
        <taxon>Bacteria</taxon>
        <taxon>Bacillati</taxon>
        <taxon>Actinomycetota</taxon>
        <taxon>Actinomycetes</taxon>
        <taxon>Mycobacteriales</taxon>
        <taxon>Mycobacteriaceae</taxon>
        <taxon>Mycobacterium</taxon>
        <taxon>Mycobacterium ulcerans group</taxon>
    </lineage>
</organism>
<feature type="compositionally biased region" description="Polar residues" evidence="1">
    <location>
        <begin position="128"/>
        <end position="140"/>
    </location>
</feature>
<gene>
    <name evidence="2" type="ORF">I551_5900</name>
</gene>
<comment type="caution">
    <text evidence="2">The sequence shown here is derived from an EMBL/GenBank/DDBJ whole genome shotgun (WGS) entry which is preliminary data.</text>
</comment>
<accession>A0ABP3A877</accession>
<protein>
    <submittedName>
        <fullName evidence="2">PhoH-like domain protein</fullName>
    </submittedName>
</protein>
<name>A0ABP3A877_MYCUL</name>
<sequence>MDRLGHGQVGFSGAGRADPEDDGVGVDGVDIPLLVERLGRIVFPRRDRMSRVSTSAGDSLPAPTSIATLWRTTSGVNGCPLATIATSSETARSAMATSAGSPARVTVLPRTCRLAVKVRSSALKFSSAEPSKPTTRSGGTSMLLRT</sequence>
<evidence type="ECO:0000313" key="3">
    <source>
        <dbReference type="Proteomes" id="UP000020681"/>
    </source>
</evidence>
<keyword evidence="3" id="KW-1185">Reference proteome</keyword>
<reference evidence="2 3" key="1">
    <citation type="submission" date="2014-01" db="EMBL/GenBank/DDBJ databases">
        <authorList>
            <person name="Dobos K."/>
            <person name="Lenaerts A."/>
            <person name="Ordway D."/>
            <person name="DeGroote M.A."/>
            <person name="Parker T."/>
            <person name="Sizemore C."/>
            <person name="Tallon L.J."/>
            <person name="Sadzewicz L.K."/>
            <person name="Sengamalay N."/>
            <person name="Fraser C.M."/>
            <person name="Hine E."/>
            <person name="Shefchek K.A."/>
            <person name="Das S.P."/>
            <person name="Tettelin H."/>
        </authorList>
    </citation>
    <scope>NUCLEOTIDE SEQUENCE [LARGE SCALE GENOMIC DNA]</scope>
    <source>
        <strain evidence="2 3">Harvey</strain>
    </source>
</reference>
<evidence type="ECO:0000313" key="2">
    <source>
        <dbReference type="EMBL" id="EUA87635.1"/>
    </source>
</evidence>
<feature type="region of interest" description="Disordered" evidence="1">
    <location>
        <begin position="1"/>
        <end position="25"/>
    </location>
</feature>
<proteinExistence type="predicted"/>
<evidence type="ECO:0000256" key="1">
    <source>
        <dbReference type="SAM" id="MobiDB-lite"/>
    </source>
</evidence>